<evidence type="ECO:0000256" key="3">
    <source>
        <dbReference type="HAMAP-Rule" id="MF_00360"/>
    </source>
</evidence>
<dbReference type="InterPro" id="IPR000529">
    <property type="entry name" value="Ribosomal_bS6"/>
</dbReference>
<dbReference type="PANTHER" id="PTHR21011:SF1">
    <property type="entry name" value="SMALL RIBOSOMAL SUBUNIT PROTEIN BS6M"/>
    <property type="match status" value="1"/>
</dbReference>
<comment type="similarity">
    <text evidence="1 3">Belongs to the bacterial ribosomal protein bS6 family.</text>
</comment>
<keyword evidence="3" id="KW-0699">rRNA-binding</keyword>
<dbReference type="Pfam" id="PF01250">
    <property type="entry name" value="Ribosomal_S6"/>
    <property type="match status" value="1"/>
</dbReference>
<dbReference type="Gene3D" id="3.30.70.60">
    <property type="match status" value="1"/>
</dbReference>
<dbReference type="NCBIfam" id="TIGR00166">
    <property type="entry name" value="S6"/>
    <property type="match status" value="1"/>
</dbReference>
<dbReference type="GO" id="GO:0070181">
    <property type="term" value="F:small ribosomal subunit rRNA binding"/>
    <property type="evidence" value="ECO:0007669"/>
    <property type="project" value="TreeGrafter"/>
</dbReference>
<dbReference type="GO" id="GO:0006412">
    <property type="term" value="P:translation"/>
    <property type="evidence" value="ECO:0007669"/>
    <property type="project" value="UniProtKB-UniRule"/>
</dbReference>
<dbReference type="InterPro" id="IPR014717">
    <property type="entry name" value="Transl_elong_EF1B/ribsomal_bS6"/>
</dbReference>
<evidence type="ECO:0000313" key="5">
    <source>
        <dbReference type="Proteomes" id="UP000179113"/>
    </source>
</evidence>
<dbReference type="PANTHER" id="PTHR21011">
    <property type="entry name" value="MITOCHONDRIAL 28S RIBOSOMAL PROTEIN S6"/>
    <property type="match status" value="1"/>
</dbReference>
<dbReference type="CDD" id="cd00473">
    <property type="entry name" value="bS6"/>
    <property type="match status" value="1"/>
</dbReference>
<dbReference type="GO" id="GO:0003735">
    <property type="term" value="F:structural constituent of ribosome"/>
    <property type="evidence" value="ECO:0007669"/>
    <property type="project" value="InterPro"/>
</dbReference>
<evidence type="ECO:0000256" key="1">
    <source>
        <dbReference type="ARBA" id="ARBA00009512"/>
    </source>
</evidence>
<keyword evidence="3 4" id="KW-0689">Ribosomal protein</keyword>
<dbReference type="GO" id="GO:0005737">
    <property type="term" value="C:cytoplasm"/>
    <property type="evidence" value="ECO:0007669"/>
    <property type="project" value="UniProtKB-ARBA"/>
</dbReference>
<reference evidence="4 5" key="1">
    <citation type="journal article" date="2016" name="Nat. Commun.">
        <title>Thousands of microbial genomes shed light on interconnected biogeochemical processes in an aquifer system.</title>
        <authorList>
            <person name="Anantharaman K."/>
            <person name="Brown C.T."/>
            <person name="Hug L.A."/>
            <person name="Sharon I."/>
            <person name="Castelle C.J."/>
            <person name="Probst A.J."/>
            <person name="Thomas B.C."/>
            <person name="Singh A."/>
            <person name="Wilkins M.J."/>
            <person name="Karaoz U."/>
            <person name="Brodie E.L."/>
            <person name="Williams K.H."/>
            <person name="Hubbard S.S."/>
            <person name="Banfield J.F."/>
        </authorList>
    </citation>
    <scope>NUCLEOTIDE SEQUENCE [LARGE SCALE GENOMIC DNA]</scope>
</reference>
<dbReference type="AlphaFoldDB" id="A0A1F4WMQ8"/>
<dbReference type="HAMAP" id="MF_00360">
    <property type="entry name" value="Ribosomal_bS6"/>
    <property type="match status" value="1"/>
</dbReference>
<dbReference type="InterPro" id="IPR020814">
    <property type="entry name" value="Ribosomal_S6_plastid/chlpt"/>
</dbReference>
<keyword evidence="3" id="KW-0687">Ribonucleoprotein</keyword>
<dbReference type="InterPro" id="IPR035980">
    <property type="entry name" value="Ribosomal_bS6_sf"/>
</dbReference>
<sequence>MSRYELMTIVDAALSEEKAKALSKEIQTNIESLNGKITKSDFWGKRKLAYEIGSAREGFYDVTQFELEPENLEKLKTKIKLMENVTRYLVTALS</sequence>
<proteinExistence type="inferred from homology"/>
<evidence type="ECO:0000256" key="2">
    <source>
        <dbReference type="ARBA" id="ARBA00035294"/>
    </source>
</evidence>
<evidence type="ECO:0000313" key="4">
    <source>
        <dbReference type="EMBL" id="OGC70702.1"/>
    </source>
</evidence>
<comment type="function">
    <text evidence="3">Binds together with bS18 to 16S ribosomal RNA.</text>
</comment>
<organism evidence="4 5">
    <name type="scientific">candidate division WWE3 bacterium RIFOXYC1_FULL_39_7</name>
    <dbReference type="NCBI Taxonomy" id="1802643"/>
    <lineage>
        <taxon>Bacteria</taxon>
        <taxon>Katanobacteria</taxon>
    </lineage>
</organism>
<dbReference type="Proteomes" id="UP000179113">
    <property type="component" value="Unassembled WGS sequence"/>
</dbReference>
<dbReference type="EMBL" id="MEWA01000001">
    <property type="protein sequence ID" value="OGC70702.1"/>
    <property type="molecule type" value="Genomic_DNA"/>
</dbReference>
<dbReference type="SUPFAM" id="SSF54995">
    <property type="entry name" value="Ribosomal protein S6"/>
    <property type="match status" value="1"/>
</dbReference>
<keyword evidence="3" id="KW-0694">RNA-binding</keyword>
<protein>
    <recommendedName>
        <fullName evidence="2 3">Small ribosomal subunit protein bS6</fullName>
    </recommendedName>
</protein>
<dbReference type="GO" id="GO:1990904">
    <property type="term" value="C:ribonucleoprotein complex"/>
    <property type="evidence" value="ECO:0007669"/>
    <property type="project" value="UniProtKB-KW"/>
</dbReference>
<accession>A0A1F4WMQ8</accession>
<name>A0A1F4WMQ8_UNCKA</name>
<comment type="caution">
    <text evidence="4">The sequence shown here is derived from an EMBL/GenBank/DDBJ whole genome shotgun (WGS) entry which is preliminary data.</text>
</comment>
<dbReference type="GO" id="GO:0005840">
    <property type="term" value="C:ribosome"/>
    <property type="evidence" value="ECO:0007669"/>
    <property type="project" value="UniProtKB-KW"/>
</dbReference>
<gene>
    <name evidence="3" type="primary">rpsF</name>
    <name evidence="4" type="ORF">A2415_03625</name>
</gene>